<dbReference type="PANTHER" id="PTHR12526">
    <property type="entry name" value="GLYCOSYLTRANSFERASE"/>
    <property type="match status" value="1"/>
</dbReference>
<organism evidence="3 4">
    <name type="scientific">Aromatoleum bremense</name>
    <dbReference type="NCBI Taxonomy" id="76115"/>
    <lineage>
        <taxon>Bacteria</taxon>
        <taxon>Pseudomonadati</taxon>
        <taxon>Pseudomonadota</taxon>
        <taxon>Betaproteobacteria</taxon>
        <taxon>Rhodocyclales</taxon>
        <taxon>Rhodocyclaceae</taxon>
        <taxon>Aromatoleum</taxon>
    </lineage>
</organism>
<sequence length="371" mass="40675">MSNRQVVFVINSLRAGGAERVASLLVNYIHKTTPVRVEVVTLDSRRYFYSLPEGVDVVCVPGYRFSIGILRLPMMAWQAIWLTLRVLIKYSRSSDVTLVGFLHRANVVASTAAYITGKRVILSERSLFSASYKGMKARIMKRILIGAYALPSRIIAISSAAKNSLVSQLNVNADRINTINNPSFIQSRYRTAAPSEICSLLFVGRLVKSKNVDFLLRGLARLNFGLSTYKLTIVGEGPELQSLVAAAEAYGVAESVAFAGASHDVLSHYEAADIFVFASDYESFGNVLIEAASTGLPVVTSDQQDGRQDIFPDDSAGAVFYSAEDVSSFVNAVCYLSNGDAWLKVSEAATRNAERFRLTSIMSEYVDEILR</sequence>
<dbReference type="Proteomes" id="UP000633943">
    <property type="component" value="Unassembled WGS sequence"/>
</dbReference>
<dbReference type="EMBL" id="WTVP01000042">
    <property type="protein sequence ID" value="NMG16646.1"/>
    <property type="molecule type" value="Genomic_DNA"/>
</dbReference>
<accession>A0ABX1NY16</accession>
<comment type="caution">
    <text evidence="3">The sequence shown here is derived from an EMBL/GenBank/DDBJ whole genome shotgun (WGS) entry which is preliminary data.</text>
</comment>
<evidence type="ECO:0000259" key="2">
    <source>
        <dbReference type="Pfam" id="PF13439"/>
    </source>
</evidence>
<proteinExistence type="predicted"/>
<reference evidence="3 4" key="1">
    <citation type="submission" date="2019-12" db="EMBL/GenBank/DDBJ databases">
        <title>Comparative genomics gives insights into the taxonomy of the Azoarcus-Aromatoleum group and reveals separate origins of nif in the plant-associated Azoarcus and non-plant-associated Aromatoleum sub-groups.</title>
        <authorList>
            <person name="Lafos M."/>
            <person name="Maluk M."/>
            <person name="Batista M."/>
            <person name="Junghare M."/>
            <person name="Carmona M."/>
            <person name="Faoro H."/>
            <person name="Cruz L.M."/>
            <person name="Battistoni F."/>
            <person name="De Souza E."/>
            <person name="Pedrosa F."/>
            <person name="Chen W.-M."/>
            <person name="Poole P.S."/>
            <person name="Dixon R.A."/>
            <person name="James E.K."/>
        </authorList>
    </citation>
    <scope>NUCLEOTIDE SEQUENCE [LARGE SCALE GENOMIC DNA]</scope>
    <source>
        <strain evidence="3 4">PbN1</strain>
    </source>
</reference>
<feature type="domain" description="Glycosyltransferase subfamily 4-like N-terminal" evidence="2">
    <location>
        <begin position="16"/>
        <end position="181"/>
    </location>
</feature>
<gene>
    <name evidence="3" type="ORF">GPA24_14050</name>
</gene>
<dbReference type="InterPro" id="IPR001296">
    <property type="entry name" value="Glyco_trans_1"/>
</dbReference>
<name>A0ABX1NY16_9RHOO</name>
<evidence type="ECO:0000259" key="1">
    <source>
        <dbReference type="Pfam" id="PF00534"/>
    </source>
</evidence>
<dbReference type="InterPro" id="IPR028098">
    <property type="entry name" value="Glyco_trans_4-like_N"/>
</dbReference>
<evidence type="ECO:0000313" key="3">
    <source>
        <dbReference type="EMBL" id="NMG16646.1"/>
    </source>
</evidence>
<protein>
    <submittedName>
        <fullName evidence="3">Glycosyltransferase</fullName>
    </submittedName>
</protein>
<keyword evidence="4" id="KW-1185">Reference proteome</keyword>
<dbReference type="Pfam" id="PF13439">
    <property type="entry name" value="Glyco_transf_4"/>
    <property type="match status" value="1"/>
</dbReference>
<dbReference type="Gene3D" id="3.40.50.2000">
    <property type="entry name" value="Glycogen Phosphorylase B"/>
    <property type="match status" value="2"/>
</dbReference>
<dbReference type="Pfam" id="PF00534">
    <property type="entry name" value="Glycos_transf_1"/>
    <property type="match status" value="1"/>
</dbReference>
<evidence type="ECO:0000313" key="4">
    <source>
        <dbReference type="Proteomes" id="UP000633943"/>
    </source>
</evidence>
<dbReference type="SUPFAM" id="SSF53756">
    <property type="entry name" value="UDP-Glycosyltransferase/glycogen phosphorylase"/>
    <property type="match status" value="1"/>
</dbReference>
<dbReference type="RefSeq" id="WP_169203215.1">
    <property type="nucleotide sequence ID" value="NZ_CP059467.1"/>
</dbReference>
<feature type="domain" description="Glycosyl transferase family 1" evidence="1">
    <location>
        <begin position="200"/>
        <end position="353"/>
    </location>
</feature>